<organism evidence="1 2">
    <name type="scientific">Candidatus Komeilibacteria bacterium RIFCSPLOWO2_01_FULL_53_11</name>
    <dbReference type="NCBI Taxonomy" id="1798552"/>
    <lineage>
        <taxon>Bacteria</taxon>
        <taxon>Candidatus Komeiliibacteriota</taxon>
    </lineage>
</organism>
<reference evidence="1 2" key="1">
    <citation type="journal article" date="2016" name="Nat. Commun.">
        <title>Thousands of microbial genomes shed light on interconnected biogeochemical processes in an aquifer system.</title>
        <authorList>
            <person name="Anantharaman K."/>
            <person name="Brown C.T."/>
            <person name="Hug L.A."/>
            <person name="Sharon I."/>
            <person name="Castelle C.J."/>
            <person name="Probst A.J."/>
            <person name="Thomas B.C."/>
            <person name="Singh A."/>
            <person name="Wilkins M.J."/>
            <person name="Karaoz U."/>
            <person name="Brodie E.L."/>
            <person name="Williams K.H."/>
            <person name="Hubbard S.S."/>
            <person name="Banfield J.F."/>
        </authorList>
    </citation>
    <scope>NUCLEOTIDE SEQUENCE [LARGE SCALE GENOMIC DNA]</scope>
</reference>
<evidence type="ECO:0000313" key="2">
    <source>
        <dbReference type="Proteomes" id="UP000177349"/>
    </source>
</evidence>
<dbReference type="AlphaFoldDB" id="A0A1G2BNI2"/>
<proteinExistence type="predicted"/>
<dbReference type="EMBL" id="MHKN01000059">
    <property type="protein sequence ID" value="OGY90713.1"/>
    <property type="molecule type" value="Genomic_DNA"/>
</dbReference>
<evidence type="ECO:0000313" key="1">
    <source>
        <dbReference type="EMBL" id="OGY90713.1"/>
    </source>
</evidence>
<sequence>MVASMTVVYGVAVALMSIDETASGTAWLATSRSRGFTASCVDDALSRLRNNTSLSGDVSISISNVNCAYTISGSGNTRTIVSNATSTDGFSRDIVDRSNVNVNINTNPFTVEQYKDILE</sequence>
<comment type="caution">
    <text evidence="1">The sequence shown here is derived from an EMBL/GenBank/DDBJ whole genome shotgun (WGS) entry which is preliminary data.</text>
</comment>
<dbReference type="Proteomes" id="UP000177349">
    <property type="component" value="Unassembled WGS sequence"/>
</dbReference>
<name>A0A1G2BNI2_9BACT</name>
<gene>
    <name evidence="1" type="ORF">A3B31_02625</name>
</gene>
<protein>
    <submittedName>
        <fullName evidence="1">Uncharacterized protein</fullName>
    </submittedName>
</protein>
<accession>A0A1G2BNI2</accession>